<dbReference type="RefSeq" id="YP_009272615.1">
    <property type="nucleotide sequence ID" value="NC_030801.1"/>
</dbReference>
<comment type="PTM">
    <text evidence="15">Phosphorylated.</text>
</comment>
<dbReference type="Gene3D" id="3.40.50.300">
    <property type="entry name" value="P-loop containing nucleotide triphosphate hydrolases"/>
    <property type="match status" value="1"/>
</dbReference>
<reference evidence="18 19" key="1">
    <citation type="submission" date="2016-01" db="EMBL/GenBank/DDBJ databases">
        <title>How many papillomavirus species can be undetected in fibropapillomas?</title>
        <authorList>
            <person name="Daudt C."/>
            <person name="Chaves da Silva F.R."/>
            <person name="Streck A.F."/>
            <person name="Weber M.N."/>
            <person name="Cibulski S.P."/>
            <person name="Canal C.W."/>
        </authorList>
    </citation>
    <scope>NUCLEOTIDE SEQUENCE [LARGE SCALE GENOMIC DNA]</scope>
</reference>
<comment type="catalytic activity">
    <reaction evidence="12 15">
        <text>Couples ATP hydrolysis with the unwinding of duplex DNA by translocating in the 3'-5' direction.</text>
        <dbReference type="EC" id="5.6.2.4"/>
    </reaction>
</comment>
<dbReference type="GO" id="GO:0016887">
    <property type="term" value="F:ATP hydrolysis activity"/>
    <property type="evidence" value="ECO:0007669"/>
    <property type="project" value="RHEA"/>
</dbReference>
<dbReference type="PROSITE" id="PS51206">
    <property type="entry name" value="SF3_HELICASE_1"/>
    <property type="match status" value="1"/>
</dbReference>
<evidence type="ECO:0000256" key="6">
    <source>
        <dbReference type="ARBA" id="ARBA00022741"/>
    </source>
</evidence>
<keyword evidence="10 15" id="KW-0238">DNA-binding</keyword>
<keyword evidence="6 15" id="KW-0547">Nucleotide-binding</keyword>
<dbReference type="InterPro" id="IPR001177">
    <property type="entry name" value="PPV_DNA_helicase_E1_C"/>
</dbReference>
<dbReference type="GO" id="GO:0003677">
    <property type="term" value="F:DNA binding"/>
    <property type="evidence" value="ECO:0007669"/>
    <property type="project" value="UniProtKB-UniRule"/>
</dbReference>
<dbReference type="InterPro" id="IPR014000">
    <property type="entry name" value="PPV_DNA_helicase_E1_N"/>
</dbReference>
<dbReference type="GO" id="GO:0043138">
    <property type="term" value="F:3'-5' DNA helicase activity"/>
    <property type="evidence" value="ECO:0007669"/>
    <property type="project" value="UniProtKB-UniRule"/>
</dbReference>
<keyword evidence="7 15" id="KW-0378">Hydrolase</keyword>
<feature type="domain" description="SF3 helicase" evidence="17">
    <location>
        <begin position="410"/>
        <end position="560"/>
    </location>
</feature>
<comment type="PTM">
    <text evidence="15">Sumoylated.</text>
</comment>
<keyword evidence="5 15" id="KW-0235">DNA replication</keyword>
<dbReference type="Gene3D" id="3.40.1310.10">
    <property type="match status" value="1"/>
</dbReference>
<evidence type="ECO:0000256" key="9">
    <source>
        <dbReference type="ARBA" id="ARBA00022840"/>
    </source>
</evidence>
<dbReference type="GeneID" id="28544414"/>
<keyword evidence="2 15" id="KW-0244">Early protein</keyword>
<keyword evidence="3 15" id="KW-0597">Phosphoprotein</keyword>
<dbReference type="InterPro" id="IPR027417">
    <property type="entry name" value="P-loop_NTPase"/>
</dbReference>
<dbReference type="EMBL" id="KU519396">
    <property type="protein sequence ID" value="ANZ90266.1"/>
    <property type="molecule type" value="Genomic_DNA"/>
</dbReference>
<dbReference type="PIRSF" id="PIRSF003383">
    <property type="entry name" value="Rep_E1_papillomaV"/>
    <property type="match status" value="1"/>
</dbReference>
<gene>
    <name evidence="15 18" type="primary">E1</name>
</gene>
<evidence type="ECO:0000256" key="1">
    <source>
        <dbReference type="ARBA" id="ARBA00004147"/>
    </source>
</evidence>
<feature type="short sequence motif" description="Nuclear export signal" evidence="15">
    <location>
        <begin position="93"/>
        <end position="102"/>
    </location>
</feature>
<dbReference type="GO" id="GO:0005524">
    <property type="term" value="F:ATP binding"/>
    <property type="evidence" value="ECO:0007669"/>
    <property type="project" value="UniProtKB-UniRule"/>
</dbReference>
<dbReference type="InterPro" id="IPR014015">
    <property type="entry name" value="Helicase_SF3_DNA-vir"/>
</dbReference>
<comment type="function">
    <text evidence="16">ATP-dependent DNA helicase required for initiation of viral DNA replication. It forms a complex with the viral E2 protein. The E1-E2 complex binds to the replication origin which contains binding sites for both proteins.</text>
</comment>
<dbReference type="Pfam" id="PF00519">
    <property type="entry name" value="PPV_E1_C"/>
    <property type="match status" value="1"/>
</dbReference>
<evidence type="ECO:0000256" key="2">
    <source>
        <dbReference type="ARBA" id="ARBA00022518"/>
    </source>
</evidence>
<dbReference type="InterPro" id="IPR046935">
    <property type="entry name" value="PPV_E1_DBD_sf"/>
</dbReference>
<comment type="catalytic activity">
    <reaction evidence="13 15 16">
        <text>ATP + H2O = ADP + phosphate + H(+)</text>
        <dbReference type="Rhea" id="RHEA:13065"/>
        <dbReference type="ChEBI" id="CHEBI:15377"/>
        <dbReference type="ChEBI" id="CHEBI:15378"/>
        <dbReference type="ChEBI" id="CHEBI:30616"/>
        <dbReference type="ChEBI" id="CHEBI:43474"/>
        <dbReference type="ChEBI" id="CHEBI:456216"/>
        <dbReference type="EC" id="5.6.2.4"/>
    </reaction>
</comment>
<dbReference type="Pfam" id="PF20450">
    <property type="entry name" value="PPV_E1_DBD"/>
    <property type="match status" value="1"/>
</dbReference>
<feature type="short sequence motif" description="Nuclear localization signal" evidence="15">
    <location>
        <begin position="81"/>
        <end position="83"/>
    </location>
</feature>
<dbReference type="Proteomes" id="UP000129101">
    <property type="component" value="Segment"/>
</dbReference>
<dbReference type="SUPFAM" id="SSF52540">
    <property type="entry name" value="P-loop containing nucleoside triphosphate hydrolases"/>
    <property type="match status" value="1"/>
</dbReference>
<keyword evidence="15" id="KW-0832">Ubl conjugation</keyword>
<dbReference type="HAMAP" id="MF_04000">
    <property type="entry name" value="PPV_E1"/>
    <property type="match status" value="1"/>
</dbReference>
<evidence type="ECO:0000256" key="3">
    <source>
        <dbReference type="ARBA" id="ARBA00022553"/>
    </source>
</evidence>
<evidence type="ECO:0000256" key="10">
    <source>
        <dbReference type="ARBA" id="ARBA00023125"/>
    </source>
</evidence>
<keyword evidence="9 15" id="KW-0067">ATP-binding</keyword>
<evidence type="ECO:0000313" key="18">
    <source>
        <dbReference type="EMBL" id="ANZ90266.1"/>
    </source>
</evidence>
<feature type="binding site" evidence="15">
    <location>
        <begin position="436"/>
        <end position="443"/>
    </location>
    <ligand>
        <name>ATP</name>
        <dbReference type="ChEBI" id="CHEBI:30616"/>
    </ligand>
</feature>
<evidence type="ECO:0000256" key="13">
    <source>
        <dbReference type="ARBA" id="ARBA00048988"/>
    </source>
</evidence>
<comment type="function">
    <text evidence="14 15">ATP-dependent DNA 3'-5' helicase required for initiation of viral DNA replication. It forms a complex with the viral E2 protein. The E1-E2 complex binds to the replication origin which contains binding sites for both proteins. During the initial step, a dimer of E1 interacts with a dimer of protein E2 leading to a complex that binds the viral origin of replication with high specificity. Then, a second dimer of E1 displaces the E2 dimer in an ATP-dependent manner to form the E1 tetramer. Following this, two E1 monomers are added to each half of the site, which results in the formation of two E1 trimers on the viral ori. Subsequently, two hexamers will be created. The double hexamer acts as a bi-directional helicase machinery and unwinds the viral DNA and then recruits the host DNA polymerase to start replication.</text>
</comment>
<dbReference type="Gene3D" id="1.10.10.510">
    <property type="entry name" value="Zinc finger, large T-antigen D1 domain"/>
    <property type="match status" value="1"/>
</dbReference>
<dbReference type="InterPro" id="IPR046832">
    <property type="entry name" value="PPV_E1_DBD"/>
</dbReference>
<evidence type="ECO:0000256" key="7">
    <source>
        <dbReference type="ARBA" id="ARBA00022801"/>
    </source>
</evidence>
<evidence type="ECO:0000256" key="12">
    <source>
        <dbReference type="ARBA" id="ARBA00034617"/>
    </source>
</evidence>
<feature type="cross-link" description="Glycyl lysine isopeptide (Lys-Gly) (interchain with G-Cter in SUMO)" evidence="15">
    <location>
        <position position="517"/>
    </location>
</feature>
<comment type="caution">
    <text evidence="15">Lacks conserved residue(s) required for the propagation of feature annotation.</text>
</comment>
<comment type="similarity">
    <text evidence="15 16">Belongs to the papillomaviridae E1 protein family.</text>
</comment>
<evidence type="ECO:0000256" key="14">
    <source>
        <dbReference type="ARBA" id="ARBA00093297"/>
    </source>
</evidence>
<comment type="subcellular location">
    <subcellularLocation>
        <location evidence="1 15">Host nucleus</location>
    </subcellularLocation>
</comment>
<evidence type="ECO:0000259" key="17">
    <source>
        <dbReference type="PROSITE" id="PS51206"/>
    </source>
</evidence>
<evidence type="ECO:0000256" key="5">
    <source>
        <dbReference type="ARBA" id="ARBA00022705"/>
    </source>
</evidence>
<feature type="modified residue" description="Phosphoserine; by host" evidence="15">
    <location>
        <position position="94"/>
    </location>
</feature>
<comment type="subunit">
    <text evidence="15">Can form hexamers. Interacts with E2 protein; this interaction increases E1 DNA binding specificity. Interacts with host DNA polymerase subunit POLA2. Interacts with host single stranded DNA-binding protein RPA1. Interacts with host TOP1; this interaction stimulates the enzymatic activity of TOP1.</text>
</comment>
<keyword evidence="8 15" id="KW-0347">Helicase</keyword>
<keyword evidence="15" id="KW-1017">Isopeptide bond</keyword>
<evidence type="ECO:0000256" key="16">
    <source>
        <dbReference type="PIRNR" id="PIRNR003383"/>
    </source>
</evidence>
<feature type="modified residue" description="Phosphoserine; by host" evidence="15">
    <location>
        <position position="86"/>
    </location>
</feature>
<dbReference type="SUPFAM" id="SSF55464">
    <property type="entry name" value="Origin of replication-binding domain, RBD-like"/>
    <property type="match status" value="1"/>
</dbReference>
<dbReference type="InterPro" id="IPR037102">
    <property type="entry name" value="Znf_lg_T-Ag_D1_dom_sf"/>
</dbReference>
<dbReference type="Pfam" id="PF00524">
    <property type="entry name" value="PPV_E1_N"/>
    <property type="match status" value="1"/>
</dbReference>
<dbReference type="KEGG" id="vg:28544414"/>
<dbReference type="InterPro" id="IPR016393">
    <property type="entry name" value="Rep_E1_papillomaV"/>
</dbReference>
<evidence type="ECO:0000256" key="15">
    <source>
        <dbReference type="HAMAP-Rule" id="MF_04000"/>
    </source>
</evidence>
<organism evidence="18 19">
    <name type="scientific">Bos taurus papillomavirus 21</name>
    <dbReference type="NCBI Taxonomy" id="1887219"/>
    <lineage>
        <taxon>Viruses</taxon>
        <taxon>Monodnaviria</taxon>
        <taxon>Shotokuvirae</taxon>
        <taxon>Cossaviricota</taxon>
        <taxon>Papovaviricetes</taxon>
        <taxon>Zurhausenvirales</taxon>
        <taxon>Papillomaviridae</taxon>
        <taxon>Firstpapillomavirinae</taxon>
        <taxon>Dyoxipapillomavirus</taxon>
        <taxon>Dyoxipapillomavirus 2</taxon>
    </lineage>
</organism>
<keyword evidence="11 15" id="KW-0413">Isomerase</keyword>
<dbReference type="GO" id="GO:0006260">
    <property type="term" value="P:DNA replication"/>
    <property type="evidence" value="ECO:0007669"/>
    <property type="project" value="UniProtKB-UniRule"/>
</dbReference>
<name>A0A1B2K250_9PAPI</name>
<evidence type="ECO:0000313" key="19">
    <source>
        <dbReference type="Proteomes" id="UP000129101"/>
    </source>
</evidence>
<dbReference type="GO" id="GO:0042025">
    <property type="term" value="C:host cell nucleus"/>
    <property type="evidence" value="ECO:0007669"/>
    <property type="project" value="UniProtKB-SubCell"/>
</dbReference>
<dbReference type="EC" id="5.6.2.4" evidence="15 16"/>
<proteinExistence type="inferred from homology"/>
<evidence type="ECO:0000256" key="8">
    <source>
        <dbReference type="ARBA" id="ARBA00022806"/>
    </source>
</evidence>
<keyword evidence="4 15" id="KW-1048">Host nucleus</keyword>
<protein>
    <recommendedName>
        <fullName evidence="15 16">Replication protein E1</fullName>
        <ecNumber evidence="15 16">5.6.2.4</ecNumber>
    </recommendedName>
    <alternativeName>
        <fullName evidence="15">ATP-dependent helicase E1</fullName>
    </alternativeName>
    <alternativeName>
        <fullName evidence="15">DNA 3'-5' helicase E1</fullName>
    </alternativeName>
</protein>
<evidence type="ECO:0000256" key="11">
    <source>
        <dbReference type="ARBA" id="ARBA00023235"/>
    </source>
</evidence>
<accession>A0A1B2K250</accession>
<dbReference type="OrthoDB" id="4795at10239"/>
<sequence>MSDKGIEQIDCDEGSSGWYFVTEAECSADALDDLDALFEKSTTGSDISELIDQDEVDQGNSLALFNAKLSADDEKCIVDLKRKYVSPKHVADLSPRLEAVHISPVSRQSKRRLFEDSGIGNEAEDTPVQVEAHQVETAESGFETQTSTGDFVEQLLRAQNQKALLLGKFKETFGISYAELTRTFKSCKSCCQNWIVVAFAVQEDVMHGSKKLLETHCDFFQVIVCYASVGIIALYNCEFKVSKSRETVERLFNTVLNINVRLLLTDPPRIRSTPVALFFFKKALTEGNYKYGEFPAWIATQTLLSHQSATSDTFELATMIQWAYDNDYTEECEIAMNYAAAADTDPNAAAWLRSNSQVKYVKDCCHMVRLYKRQEMREMSIASWIDKCCSKVTGSGDWKPIAQFLRYQDINFVSFLEAFKLFLHGTPKKNCLVFWGESDTGKSYFCSSLIQFMHGRVINYMNSASQFWLQPLVDSKIGFLDDATYSAWKFMDNNMRNALDGNQMCVDMKHKNPIQWKMPPLLVTTNCDVKSDITFKYLHSRLTFFHFPKLVPFHPDGKPVFELTKENWKQFFIRLKTQLNLGEPEDGESS</sequence>
<evidence type="ECO:0000256" key="4">
    <source>
        <dbReference type="ARBA" id="ARBA00022562"/>
    </source>
</evidence>